<feature type="active site" description="Proton acceptor" evidence="4">
    <location>
        <position position="51"/>
    </location>
</feature>
<dbReference type="GO" id="GO:0005829">
    <property type="term" value="C:cytosol"/>
    <property type="evidence" value="ECO:0007669"/>
    <property type="project" value="TreeGrafter"/>
</dbReference>
<comment type="similarity">
    <text evidence="4">Belongs to the PNP synthase family.</text>
</comment>
<evidence type="ECO:0000256" key="5">
    <source>
        <dbReference type="NCBIfam" id="TIGR00559"/>
    </source>
</evidence>
<dbReference type="NCBIfam" id="TIGR00559">
    <property type="entry name" value="pdxJ"/>
    <property type="match status" value="1"/>
</dbReference>
<dbReference type="Gene3D" id="3.20.20.70">
    <property type="entry name" value="Aldolase class I"/>
    <property type="match status" value="1"/>
</dbReference>
<comment type="subunit">
    <text evidence="4">Homooctamer; tetramer of dimers.</text>
</comment>
<name>A0AAE2SBD1_9BACT</name>
<dbReference type="EMBL" id="JAENIG010000001">
    <property type="protein sequence ID" value="MBK1853892.1"/>
    <property type="molecule type" value="Genomic_DNA"/>
</dbReference>
<evidence type="ECO:0000256" key="3">
    <source>
        <dbReference type="ARBA" id="ARBA00023096"/>
    </source>
</evidence>
<accession>A0AAE2SBD1</accession>
<comment type="catalytic activity">
    <reaction evidence="4">
        <text>3-amino-2-oxopropyl phosphate + 1-deoxy-D-xylulose 5-phosphate = pyridoxine 5'-phosphate + phosphate + 2 H2O + H(+)</text>
        <dbReference type="Rhea" id="RHEA:15265"/>
        <dbReference type="ChEBI" id="CHEBI:15377"/>
        <dbReference type="ChEBI" id="CHEBI:15378"/>
        <dbReference type="ChEBI" id="CHEBI:43474"/>
        <dbReference type="ChEBI" id="CHEBI:57279"/>
        <dbReference type="ChEBI" id="CHEBI:57792"/>
        <dbReference type="ChEBI" id="CHEBI:58589"/>
        <dbReference type="EC" id="2.6.99.2"/>
    </reaction>
</comment>
<protein>
    <recommendedName>
        <fullName evidence="4 5">Pyridoxine 5'-phosphate synthase</fullName>
        <shortName evidence="4">PNP synthase</shortName>
        <ecNumber evidence="4 5">2.6.99.2</ecNumber>
    </recommendedName>
</protein>
<keyword evidence="7" id="KW-1185">Reference proteome</keyword>
<evidence type="ECO:0000313" key="6">
    <source>
        <dbReference type="EMBL" id="MBK1853892.1"/>
    </source>
</evidence>
<keyword evidence="1 4" id="KW-0963">Cytoplasm</keyword>
<dbReference type="SUPFAM" id="SSF63892">
    <property type="entry name" value="Pyridoxine 5'-phosphate synthase"/>
    <property type="match status" value="1"/>
</dbReference>
<dbReference type="PANTHER" id="PTHR30456:SF0">
    <property type="entry name" value="PYRIDOXINE 5'-PHOSPHATE SYNTHASE"/>
    <property type="match status" value="1"/>
</dbReference>
<dbReference type="AlphaFoldDB" id="A0AAE2SBD1"/>
<dbReference type="PANTHER" id="PTHR30456">
    <property type="entry name" value="PYRIDOXINE 5'-PHOSPHATE SYNTHASE"/>
    <property type="match status" value="1"/>
</dbReference>
<reference evidence="6" key="1">
    <citation type="submission" date="2021-01" db="EMBL/GenBank/DDBJ databases">
        <title>Modified the classification status of verrucomicrobia.</title>
        <authorList>
            <person name="Feng X."/>
        </authorList>
    </citation>
    <scope>NUCLEOTIDE SEQUENCE</scope>
    <source>
        <strain evidence="6">5K15</strain>
    </source>
</reference>
<feature type="binding site" evidence="4">
    <location>
        <position position="58"/>
    </location>
    <ligand>
        <name>1-deoxy-D-xylulose 5-phosphate</name>
        <dbReference type="ChEBI" id="CHEBI:57792"/>
    </ligand>
</feature>
<feature type="binding site" evidence="4">
    <location>
        <begin position="10"/>
        <end position="11"/>
    </location>
    <ligand>
        <name>1-deoxy-D-xylulose 5-phosphate</name>
        <dbReference type="ChEBI" id="CHEBI:57792"/>
    </ligand>
</feature>
<dbReference type="EC" id="2.6.99.2" evidence="4 5"/>
<dbReference type="NCBIfam" id="NF003625">
    <property type="entry name" value="PRK05265.1-3"/>
    <property type="match status" value="1"/>
</dbReference>
<comment type="pathway">
    <text evidence="4">Cofactor biosynthesis; pyridoxine 5'-phosphate biosynthesis; pyridoxine 5'-phosphate from D-erythrose 4-phosphate: step 5/5.</text>
</comment>
<evidence type="ECO:0000256" key="4">
    <source>
        <dbReference type="HAMAP-Rule" id="MF_00279"/>
    </source>
</evidence>
<gene>
    <name evidence="4" type="primary">pdxJ</name>
    <name evidence="6" type="ORF">JIN83_02885</name>
</gene>
<sequence length="248" mass="26815">MSILLGVNIDHIATLRQARYSDMLDSPNAEPSPLQGAFDAKAGGADSITIHVRGDRRHMQEQDAFEIREKIDLPLNFEMGNTAEMVAMALKLKPDFVCLVPETREEVTTEGGLDVDGLYDSLELTVSTLQAEGIKVSMFIDPDANQVEASARIGAEMIELHTGCFANAFGDERKSETERLRAAAELGHSLGLQVNAGHGINLQNLPELMTVPHLAELNIGHTLIASSVRIGLTAAVLEMRQAIDSNAS</sequence>
<dbReference type="Proteomes" id="UP000634206">
    <property type="component" value="Unassembled WGS sequence"/>
</dbReference>
<comment type="subcellular location">
    <subcellularLocation>
        <location evidence="4">Cytoplasm</location>
    </subcellularLocation>
</comment>
<feature type="binding site" evidence="4">
    <location>
        <position position="108"/>
    </location>
    <ligand>
        <name>1-deoxy-D-xylulose 5-phosphate</name>
        <dbReference type="ChEBI" id="CHEBI:57792"/>
    </ligand>
</feature>
<feature type="binding site" evidence="4">
    <location>
        <begin position="220"/>
        <end position="221"/>
    </location>
    <ligand>
        <name>3-amino-2-oxopropyl phosphate</name>
        <dbReference type="ChEBI" id="CHEBI:57279"/>
    </ligand>
</feature>
<dbReference type="RefSeq" id="WP_309488496.1">
    <property type="nucleotide sequence ID" value="NZ_JAENIG010000001.1"/>
</dbReference>
<dbReference type="NCBIfam" id="NF003627">
    <property type="entry name" value="PRK05265.1-5"/>
    <property type="match status" value="1"/>
</dbReference>
<dbReference type="InterPro" id="IPR036130">
    <property type="entry name" value="Pyridoxine-5'_phos_synth"/>
</dbReference>
<dbReference type="GO" id="GO:0008615">
    <property type="term" value="P:pyridoxine biosynthetic process"/>
    <property type="evidence" value="ECO:0007669"/>
    <property type="project" value="UniProtKB-UniRule"/>
</dbReference>
<keyword evidence="2 4" id="KW-0808">Transferase</keyword>
<evidence type="ECO:0000256" key="2">
    <source>
        <dbReference type="ARBA" id="ARBA00022679"/>
    </source>
</evidence>
<feature type="binding site" evidence="4">
    <location>
        <position position="8"/>
    </location>
    <ligand>
        <name>3-amino-2-oxopropyl phosphate</name>
        <dbReference type="ChEBI" id="CHEBI:57279"/>
    </ligand>
</feature>
<evidence type="ECO:0000313" key="7">
    <source>
        <dbReference type="Proteomes" id="UP000634206"/>
    </source>
</evidence>
<evidence type="ECO:0000256" key="1">
    <source>
        <dbReference type="ARBA" id="ARBA00022490"/>
    </source>
</evidence>
<feature type="site" description="Transition state stabilizer" evidence="4">
    <location>
        <position position="159"/>
    </location>
</feature>
<feature type="binding site" evidence="4">
    <location>
        <position position="199"/>
    </location>
    <ligand>
        <name>3-amino-2-oxopropyl phosphate</name>
        <dbReference type="ChEBI" id="CHEBI:57279"/>
    </ligand>
</feature>
<feature type="binding site" evidence="4">
    <location>
        <position position="19"/>
    </location>
    <ligand>
        <name>3-amino-2-oxopropyl phosphate</name>
        <dbReference type="ChEBI" id="CHEBI:57279"/>
    </ligand>
</feature>
<dbReference type="CDD" id="cd00003">
    <property type="entry name" value="PNPsynthase"/>
    <property type="match status" value="1"/>
</dbReference>
<dbReference type="HAMAP" id="MF_00279">
    <property type="entry name" value="PdxJ"/>
    <property type="match status" value="1"/>
</dbReference>
<dbReference type="GO" id="GO:0033856">
    <property type="term" value="F:pyridoxine 5'-phosphate synthase activity"/>
    <property type="evidence" value="ECO:0007669"/>
    <property type="project" value="UniProtKB-UniRule"/>
</dbReference>
<comment type="caution">
    <text evidence="6">The sequence shown here is derived from an EMBL/GenBank/DDBJ whole genome shotgun (WGS) entry which is preliminary data.</text>
</comment>
<feature type="binding site" evidence="4">
    <location>
        <position position="53"/>
    </location>
    <ligand>
        <name>1-deoxy-D-xylulose 5-phosphate</name>
        <dbReference type="ChEBI" id="CHEBI:57792"/>
    </ligand>
</feature>
<proteinExistence type="inferred from homology"/>
<keyword evidence="3 4" id="KW-0664">Pyridoxine biosynthesis</keyword>
<feature type="active site" description="Proton donor" evidence="4">
    <location>
        <position position="198"/>
    </location>
</feature>
<comment type="function">
    <text evidence="4">Catalyzes the complicated ring closure reaction between the two acyclic compounds 1-deoxy-D-xylulose-5-phosphate (DXP) and 3-amino-2-oxopropyl phosphate (1-amino-acetone-3-phosphate or AAP) to form pyridoxine 5'-phosphate (PNP) and inorganic phosphate.</text>
</comment>
<dbReference type="InterPro" id="IPR013785">
    <property type="entry name" value="Aldolase_TIM"/>
</dbReference>
<dbReference type="InterPro" id="IPR004569">
    <property type="entry name" value="PyrdxlP_synth_PdxJ"/>
</dbReference>
<organism evidence="6 7">
    <name type="scientific">Oceaniferula flava</name>
    <dbReference type="NCBI Taxonomy" id="2800421"/>
    <lineage>
        <taxon>Bacteria</taxon>
        <taxon>Pseudomonadati</taxon>
        <taxon>Verrucomicrobiota</taxon>
        <taxon>Verrucomicrobiia</taxon>
        <taxon>Verrucomicrobiales</taxon>
        <taxon>Verrucomicrobiaceae</taxon>
        <taxon>Oceaniferula</taxon>
    </lineage>
</organism>
<feature type="active site" description="Proton acceptor" evidence="4">
    <location>
        <position position="78"/>
    </location>
</feature>
<dbReference type="Pfam" id="PF03740">
    <property type="entry name" value="PdxJ"/>
    <property type="match status" value="1"/>
</dbReference>